<evidence type="ECO:0000313" key="1">
    <source>
        <dbReference type="EMBL" id="DAF50004.1"/>
    </source>
</evidence>
<proteinExistence type="predicted"/>
<name>A0A8S5SG26_9CAUD</name>
<dbReference type="EMBL" id="BK032591">
    <property type="protein sequence ID" value="DAF50004.1"/>
    <property type="molecule type" value="Genomic_DNA"/>
</dbReference>
<accession>A0A8S5SG26</accession>
<organism evidence="1">
    <name type="scientific">Siphoviridae sp. ctxvK3</name>
    <dbReference type="NCBI Taxonomy" id="2827975"/>
    <lineage>
        <taxon>Viruses</taxon>
        <taxon>Duplodnaviria</taxon>
        <taxon>Heunggongvirae</taxon>
        <taxon>Uroviricota</taxon>
        <taxon>Caudoviricetes</taxon>
    </lineage>
</organism>
<protein>
    <submittedName>
        <fullName evidence="1">Uncharacterized protein</fullName>
    </submittedName>
</protein>
<sequence length="128" mass="15232">MICLVISGILVVIDTTIFLERKSQLNKEEQEMKINNVEVVGNKFAYDGCHKIYIIEDMEDEQKAIDCGYEILNISELVDTYRNSCELRFVRNWKLDKLYVGQYEYATFEDNGYTFEFANEFDEDDEWY</sequence>
<reference evidence="1" key="1">
    <citation type="journal article" date="2021" name="Proc. Natl. Acad. Sci. U.S.A.">
        <title>A Catalog of Tens of Thousands of Viruses from Human Metagenomes Reveals Hidden Associations with Chronic Diseases.</title>
        <authorList>
            <person name="Tisza M.J."/>
            <person name="Buck C.B."/>
        </authorList>
    </citation>
    <scope>NUCLEOTIDE SEQUENCE</scope>
    <source>
        <strain evidence="1">CtxvK3</strain>
    </source>
</reference>